<name>A0A7L5BYQ2_9RHOB</name>
<feature type="transmembrane region" description="Helical" evidence="6">
    <location>
        <begin position="249"/>
        <end position="268"/>
    </location>
</feature>
<evidence type="ECO:0000259" key="7">
    <source>
        <dbReference type="Pfam" id="PF01895"/>
    </source>
</evidence>
<keyword evidence="9" id="KW-1185">Reference proteome</keyword>
<evidence type="ECO:0000256" key="1">
    <source>
        <dbReference type="ARBA" id="ARBA00004651"/>
    </source>
</evidence>
<dbReference type="PANTHER" id="PTHR10010">
    <property type="entry name" value="SOLUTE CARRIER FAMILY 34 SODIUM PHOSPHATE , MEMBER 2-RELATED"/>
    <property type="match status" value="1"/>
</dbReference>
<evidence type="ECO:0000256" key="2">
    <source>
        <dbReference type="ARBA" id="ARBA00022475"/>
    </source>
</evidence>
<dbReference type="InterPro" id="IPR026022">
    <property type="entry name" value="PhoU_dom"/>
</dbReference>
<dbReference type="Proteomes" id="UP000503336">
    <property type="component" value="Chromosome"/>
</dbReference>
<evidence type="ECO:0000256" key="3">
    <source>
        <dbReference type="ARBA" id="ARBA00022692"/>
    </source>
</evidence>
<evidence type="ECO:0000256" key="5">
    <source>
        <dbReference type="ARBA" id="ARBA00023136"/>
    </source>
</evidence>
<comment type="subcellular location">
    <subcellularLocation>
        <location evidence="1">Cell membrane</location>
        <topology evidence="1">Multi-pass membrane protein</topology>
    </subcellularLocation>
</comment>
<dbReference type="EMBL" id="CP049056">
    <property type="protein sequence ID" value="QIE55647.1"/>
    <property type="molecule type" value="Genomic_DNA"/>
</dbReference>
<dbReference type="Pfam" id="PF02690">
    <property type="entry name" value="Na_Pi_cotrans"/>
    <property type="match status" value="2"/>
</dbReference>
<evidence type="ECO:0000313" key="9">
    <source>
        <dbReference type="Proteomes" id="UP000503336"/>
    </source>
</evidence>
<keyword evidence="5 6" id="KW-0472">Membrane</keyword>
<evidence type="ECO:0000256" key="4">
    <source>
        <dbReference type="ARBA" id="ARBA00022989"/>
    </source>
</evidence>
<dbReference type="GO" id="GO:0005886">
    <property type="term" value="C:plasma membrane"/>
    <property type="evidence" value="ECO:0007669"/>
    <property type="project" value="UniProtKB-SubCell"/>
</dbReference>
<keyword evidence="2" id="KW-1003">Cell membrane</keyword>
<dbReference type="Pfam" id="PF01895">
    <property type="entry name" value="PhoU"/>
    <property type="match status" value="1"/>
</dbReference>
<gene>
    <name evidence="8" type="ORF">G5B40_09400</name>
</gene>
<dbReference type="NCBIfam" id="NF037997">
    <property type="entry name" value="Na_Pi_symport"/>
    <property type="match status" value="1"/>
</dbReference>
<dbReference type="AlphaFoldDB" id="A0A7L5BYQ2"/>
<reference evidence="8 9" key="1">
    <citation type="submission" date="2020-02" db="EMBL/GenBank/DDBJ databases">
        <title>complete genome sequence of Rhodobacteraceae bacterium.</title>
        <authorList>
            <person name="Park J."/>
            <person name="Kim Y.-S."/>
            <person name="Kim K.-H."/>
        </authorList>
    </citation>
    <scope>NUCLEOTIDE SEQUENCE [LARGE SCALE GENOMIC DNA]</scope>
    <source>
        <strain evidence="8 9">RR4-56</strain>
    </source>
</reference>
<feature type="transmembrane region" description="Helical" evidence="6">
    <location>
        <begin position="208"/>
        <end position="229"/>
    </location>
</feature>
<keyword evidence="3 6" id="KW-0812">Transmembrane</keyword>
<dbReference type="InterPro" id="IPR038078">
    <property type="entry name" value="PhoU-like_sf"/>
</dbReference>
<dbReference type="SUPFAM" id="SSF109755">
    <property type="entry name" value="PhoU-like"/>
    <property type="match status" value="1"/>
</dbReference>
<dbReference type="GO" id="GO:0005436">
    <property type="term" value="F:sodium:phosphate symporter activity"/>
    <property type="evidence" value="ECO:0007669"/>
    <property type="project" value="InterPro"/>
</dbReference>
<feature type="transmembrane region" description="Helical" evidence="6">
    <location>
        <begin position="95"/>
        <end position="120"/>
    </location>
</feature>
<dbReference type="PANTHER" id="PTHR10010:SF46">
    <property type="entry name" value="SODIUM-DEPENDENT PHOSPHATE TRANSPORT PROTEIN 2B"/>
    <property type="match status" value="1"/>
</dbReference>
<feature type="transmembrane region" description="Helical" evidence="6">
    <location>
        <begin position="280"/>
        <end position="297"/>
    </location>
</feature>
<feature type="domain" description="PhoU" evidence="7">
    <location>
        <begin position="347"/>
        <end position="427"/>
    </location>
</feature>
<evidence type="ECO:0000256" key="6">
    <source>
        <dbReference type="SAM" id="Phobius"/>
    </source>
</evidence>
<dbReference type="InterPro" id="IPR003841">
    <property type="entry name" value="Na/Pi_transpt"/>
</dbReference>
<keyword evidence="4 6" id="KW-1133">Transmembrane helix</keyword>
<proteinExistence type="predicted"/>
<feature type="transmembrane region" description="Helical" evidence="6">
    <location>
        <begin position="173"/>
        <end position="201"/>
    </location>
</feature>
<dbReference type="KEGG" id="hdh:G5B40_09400"/>
<evidence type="ECO:0000313" key="8">
    <source>
        <dbReference type="EMBL" id="QIE55647.1"/>
    </source>
</evidence>
<protein>
    <submittedName>
        <fullName evidence="8">Na/Pi cotransporter family protein</fullName>
    </submittedName>
</protein>
<accession>A0A7L5BYQ2</accession>
<feature type="transmembrane region" description="Helical" evidence="6">
    <location>
        <begin position="132"/>
        <end position="153"/>
    </location>
</feature>
<sequence>MVILSFIISLAGATMLLLFSVRMVRTGIERAHGASFQRVLRKQANLFGAASTGMSLAVVMQSSAAVALLAAGFLASGYLSFPTALAIILGGDLGSALIVQILSFPIGWIVAPLLAVGGWLSVKAENRRLRQYGRIIMGIALILMSLGLLREAVEPVRDSAFLPAAAAYLEADLITAFLVGAVLAFVMHSGVAAILVVITLVQIEALSFTAGFGILLGANLGSGLIPVWLARGMDIAARRLVVTNFGLRGAMALGALFLVSATPVLEFFERPNLGAAQSIIFAHIGFNVALLLLTLPFCRLIEPLAVRLLPEPKTRGDLSARIAPGSQLDKATLGTPAMALTCLKQELMRMSGLVEAMFRPSLEIYQTDDANLIGSIRAMDSQVNACLTEIRNFVAAIPRESYKKSEARAARDMVEYAIRLESAGDVISKRLTALAQRLHARGWVFRAEGRAELTQMHEGIIANIKLAANVLISNDPESARLLSLEKTDIKTAERESRKRHLKRLQNGKPESFETSDIHLETLRALREVNSHISAIAYPVLYETGQLLETRLIERMPQNSSAS</sequence>
<organism evidence="8 9">
    <name type="scientific">Pikeienuella piscinae</name>
    <dbReference type="NCBI Taxonomy" id="2748098"/>
    <lineage>
        <taxon>Bacteria</taxon>
        <taxon>Pseudomonadati</taxon>
        <taxon>Pseudomonadota</taxon>
        <taxon>Alphaproteobacteria</taxon>
        <taxon>Rhodobacterales</taxon>
        <taxon>Paracoccaceae</taxon>
        <taxon>Pikeienuella</taxon>
    </lineage>
</organism>
<dbReference type="RefSeq" id="WP_165097847.1">
    <property type="nucleotide sequence ID" value="NZ_CP049056.1"/>
</dbReference>
<dbReference type="Gene3D" id="1.20.58.220">
    <property type="entry name" value="Phosphate transport system protein phou homolog 2, domain 2"/>
    <property type="match status" value="1"/>
</dbReference>
<feature type="transmembrane region" description="Helical" evidence="6">
    <location>
        <begin position="6"/>
        <end position="25"/>
    </location>
</feature>
<dbReference type="GO" id="GO:0044341">
    <property type="term" value="P:sodium-dependent phosphate transport"/>
    <property type="evidence" value="ECO:0007669"/>
    <property type="project" value="InterPro"/>
</dbReference>